<accession>A0A6M1SGC5</accession>
<gene>
    <name evidence="1" type="ORF">G5575_15630</name>
</gene>
<dbReference type="AlphaFoldDB" id="A0A6M1SGC5"/>
<reference evidence="1 2" key="1">
    <citation type="submission" date="2020-02" db="EMBL/GenBank/DDBJ databases">
        <authorList>
            <person name="Khan S.A."/>
            <person name="Jeon C.O."/>
            <person name="Chun B.H."/>
        </authorList>
    </citation>
    <scope>NUCLEOTIDE SEQUENCE [LARGE SCALE GENOMIC DNA]</scope>
    <source>
        <strain evidence="1 2">H239</strain>
    </source>
</reference>
<keyword evidence="2" id="KW-1185">Reference proteome</keyword>
<name>A0A6M1SGC5_9HYPH</name>
<sequence length="128" mass="13645">MISQENSTGLAGEASAPSNVYSAMSVWDIYMALTTLVGVKQFFNLSCCAQASGETAAFEWAEAREAEVDAHITAMASNLAGRLGLSRDEEDVRDMAFARIDGFVHSGVVLPDGRIARMRTAAQLAVAK</sequence>
<evidence type="ECO:0000313" key="2">
    <source>
        <dbReference type="Proteomes" id="UP000474802"/>
    </source>
</evidence>
<proteinExistence type="predicted"/>
<organism evidence="1 2">
    <name type="scientific">Devosia aurantiaca</name>
    <dbReference type="NCBI Taxonomy" id="2714858"/>
    <lineage>
        <taxon>Bacteria</taxon>
        <taxon>Pseudomonadati</taxon>
        <taxon>Pseudomonadota</taxon>
        <taxon>Alphaproteobacteria</taxon>
        <taxon>Hyphomicrobiales</taxon>
        <taxon>Devosiaceae</taxon>
        <taxon>Devosia</taxon>
    </lineage>
</organism>
<evidence type="ECO:0000313" key="1">
    <source>
        <dbReference type="EMBL" id="NGP18889.1"/>
    </source>
</evidence>
<dbReference type="Proteomes" id="UP000474802">
    <property type="component" value="Unassembled WGS sequence"/>
</dbReference>
<dbReference type="RefSeq" id="WP_164535152.1">
    <property type="nucleotide sequence ID" value="NZ_JAALFG010000004.1"/>
</dbReference>
<comment type="caution">
    <text evidence="1">The sequence shown here is derived from an EMBL/GenBank/DDBJ whole genome shotgun (WGS) entry which is preliminary data.</text>
</comment>
<dbReference type="EMBL" id="JAALFG010000004">
    <property type="protein sequence ID" value="NGP18889.1"/>
    <property type="molecule type" value="Genomic_DNA"/>
</dbReference>
<protein>
    <submittedName>
        <fullName evidence="1">Uncharacterized protein</fullName>
    </submittedName>
</protein>
<reference evidence="1 2" key="2">
    <citation type="submission" date="2020-03" db="EMBL/GenBank/DDBJ databases">
        <title>Devosia chinhatensis sp. nov., isolated from a hexachlorocyclohexane (HCH) dump site in India.</title>
        <authorList>
            <person name="Kumar M."/>
            <person name="Lal R."/>
        </authorList>
    </citation>
    <scope>NUCLEOTIDE SEQUENCE [LARGE SCALE GENOMIC DNA]</scope>
    <source>
        <strain evidence="1 2">H239</strain>
    </source>
</reference>